<proteinExistence type="predicted"/>
<dbReference type="InterPro" id="IPR029063">
    <property type="entry name" value="SAM-dependent_MTases_sf"/>
</dbReference>
<reference evidence="1" key="1">
    <citation type="journal article" date="2013" name="Environ. Microbiol.">
        <title>Microbiota from the distal guts of lean and obese adolescents exhibit partial functional redundancy besides clear differences in community structure.</title>
        <authorList>
            <person name="Ferrer M."/>
            <person name="Ruiz A."/>
            <person name="Lanza F."/>
            <person name="Haange S.B."/>
            <person name="Oberbach A."/>
            <person name="Till H."/>
            <person name="Bargiela R."/>
            <person name="Campoy C."/>
            <person name="Segura M.T."/>
            <person name="Richter M."/>
            <person name="von Bergen M."/>
            <person name="Seifert J."/>
            <person name="Suarez A."/>
        </authorList>
    </citation>
    <scope>NUCLEOTIDE SEQUENCE</scope>
</reference>
<dbReference type="AlphaFoldDB" id="K1T2Q5"/>
<protein>
    <submittedName>
        <fullName evidence="1">S-adenosyl-methyltransferase MraW</fullName>
    </submittedName>
</protein>
<dbReference type="Gene3D" id="3.40.50.150">
    <property type="entry name" value="Vaccinia Virus protein VP39"/>
    <property type="match status" value="1"/>
</dbReference>
<dbReference type="InterPro" id="IPR002903">
    <property type="entry name" value="RsmH"/>
</dbReference>
<comment type="caution">
    <text evidence="1">The sequence shown here is derived from an EMBL/GenBank/DDBJ whole genome shotgun (WGS) entry which is preliminary data.</text>
</comment>
<dbReference type="GO" id="GO:0071424">
    <property type="term" value="F:rRNA (cytosine-N4-)-methyltransferase activity"/>
    <property type="evidence" value="ECO:0007669"/>
    <property type="project" value="TreeGrafter"/>
</dbReference>
<dbReference type="EMBL" id="AJWY01006319">
    <property type="protein sequence ID" value="EKC67187.1"/>
    <property type="molecule type" value="Genomic_DNA"/>
</dbReference>
<organism evidence="1">
    <name type="scientific">human gut metagenome</name>
    <dbReference type="NCBI Taxonomy" id="408170"/>
    <lineage>
        <taxon>unclassified sequences</taxon>
        <taxon>metagenomes</taxon>
        <taxon>organismal metagenomes</taxon>
    </lineage>
</organism>
<keyword evidence="1" id="KW-0489">Methyltransferase</keyword>
<dbReference type="GO" id="GO:0070475">
    <property type="term" value="P:rRNA base methylation"/>
    <property type="evidence" value="ECO:0007669"/>
    <property type="project" value="TreeGrafter"/>
</dbReference>
<dbReference type="PANTHER" id="PTHR11265:SF0">
    <property type="entry name" value="12S RRNA N4-METHYLCYTIDINE METHYLTRANSFERASE"/>
    <property type="match status" value="1"/>
</dbReference>
<accession>K1T2Q5</accession>
<evidence type="ECO:0000313" key="1">
    <source>
        <dbReference type="EMBL" id="EKC67187.1"/>
    </source>
</evidence>
<name>K1T2Q5_9ZZZZ</name>
<dbReference type="GO" id="GO:0005737">
    <property type="term" value="C:cytoplasm"/>
    <property type="evidence" value="ECO:0007669"/>
    <property type="project" value="TreeGrafter"/>
</dbReference>
<gene>
    <name evidence="1" type="ORF">LEA_09430</name>
</gene>
<sequence>MSQYHTPVLLEESVGLLDIRPDGTYADLTFGGGGHSRRILSSLGEEGQLYAFDQDRDTRANCPDDPRFHYVESNFRFLRGALRCAA</sequence>
<dbReference type="Pfam" id="PF01795">
    <property type="entry name" value="Methyltransf_5"/>
    <property type="match status" value="1"/>
</dbReference>
<dbReference type="SUPFAM" id="SSF53335">
    <property type="entry name" value="S-adenosyl-L-methionine-dependent methyltransferases"/>
    <property type="match status" value="1"/>
</dbReference>
<dbReference type="PANTHER" id="PTHR11265">
    <property type="entry name" value="S-ADENOSYL-METHYLTRANSFERASE MRAW"/>
    <property type="match status" value="1"/>
</dbReference>
<keyword evidence="1" id="KW-0808">Transferase</keyword>